<evidence type="ECO:0000256" key="3">
    <source>
        <dbReference type="RuleBase" id="RU361235"/>
    </source>
</evidence>
<accession>A0A1G6Y0P8</accession>
<comment type="similarity">
    <text evidence="1 3">Belongs to the type-B carboxylesterase/lipase family.</text>
</comment>
<keyword evidence="6" id="KW-1185">Reference proteome</keyword>
<dbReference type="OrthoDB" id="4308422at2"/>
<dbReference type="InterPro" id="IPR050309">
    <property type="entry name" value="Type-B_Carboxylest/Lipase"/>
</dbReference>
<proteinExistence type="inferred from homology"/>
<evidence type="ECO:0000256" key="4">
    <source>
        <dbReference type="SAM" id="MobiDB-lite"/>
    </source>
</evidence>
<gene>
    <name evidence="5" type="ORF">SAMN05421630_11367</name>
</gene>
<protein>
    <recommendedName>
        <fullName evidence="3">Carboxylic ester hydrolase</fullName>
        <ecNumber evidence="3">3.1.1.-</ecNumber>
    </recommendedName>
</protein>
<name>A0A1G6Y0P8_9PSEU</name>
<feature type="signal peptide" evidence="3">
    <location>
        <begin position="1"/>
        <end position="20"/>
    </location>
</feature>
<dbReference type="EC" id="3.1.1.-" evidence="3"/>
<dbReference type="GO" id="GO:0016787">
    <property type="term" value="F:hydrolase activity"/>
    <property type="evidence" value="ECO:0007669"/>
    <property type="project" value="UniProtKB-KW"/>
</dbReference>
<feature type="region of interest" description="Disordered" evidence="4">
    <location>
        <begin position="49"/>
        <end position="93"/>
    </location>
</feature>
<feature type="chain" id="PRO_5041745985" description="Carboxylic ester hydrolase" evidence="3">
    <location>
        <begin position="21"/>
        <end position="524"/>
    </location>
</feature>
<dbReference type="Pfam" id="PF00135">
    <property type="entry name" value="COesterase"/>
    <property type="match status" value="1"/>
</dbReference>
<evidence type="ECO:0000256" key="1">
    <source>
        <dbReference type="ARBA" id="ARBA00005964"/>
    </source>
</evidence>
<dbReference type="Gene3D" id="3.40.50.1820">
    <property type="entry name" value="alpha/beta hydrolase"/>
    <property type="match status" value="1"/>
</dbReference>
<dbReference type="AlphaFoldDB" id="A0A1G6Y0P8"/>
<evidence type="ECO:0000256" key="2">
    <source>
        <dbReference type="ARBA" id="ARBA00022801"/>
    </source>
</evidence>
<dbReference type="STRING" id="530584.SAMN05421630_11367"/>
<evidence type="ECO:0000313" key="6">
    <source>
        <dbReference type="Proteomes" id="UP000199494"/>
    </source>
</evidence>
<dbReference type="Proteomes" id="UP000199494">
    <property type="component" value="Unassembled WGS sequence"/>
</dbReference>
<dbReference type="PANTHER" id="PTHR11559">
    <property type="entry name" value="CARBOXYLESTERASE"/>
    <property type="match status" value="1"/>
</dbReference>
<keyword evidence="3" id="KW-0732">Signal</keyword>
<dbReference type="SUPFAM" id="SSF53474">
    <property type="entry name" value="alpha/beta-Hydrolases"/>
    <property type="match status" value="1"/>
</dbReference>
<dbReference type="InterPro" id="IPR002018">
    <property type="entry name" value="CarbesteraseB"/>
</dbReference>
<dbReference type="PROSITE" id="PS00122">
    <property type="entry name" value="CARBOXYLESTERASE_B_1"/>
    <property type="match status" value="1"/>
</dbReference>
<sequence length="524" mass="56719">MIVGLALAGLLATTSMQVAAASRQGGDPAVVSTDNGPVRGTVADDHRSFQGIPYAAPPTGERRWRSPQPAARWSGVRDATEPGSSCPQNQGFLPDDRGSIDEDCLFLNVTTPPRPAGPRPVMVFMHGDGFANGSSRPYGARPLAIGGDVVVVTVNYRINVFGFLAHPDLPGSGNFGIEDQQAALRWVQRNVAAFGGDSRNVTVFGESAGATSTCAHLLSPGSAGLFHRAIIQSGACTMRRTYLNDWGFQPSHDAERRGRALAEQHGCTDAATLATCLRGKTVAQLLDMPDGGFGFGPVHGDNSVLPRDPEQALKSGRFNQVPVMHGTTRDEHRTFTAGLELMLGRVLQPGDYPKEIHANFGTDAHRVLAEYPLGGQNPSIALSKVATDSSWGCQALFTDRLFARYVPTYAFEFADRNAPWFAGVDRPSFPTGAFHGGELQYLFDGAYGTGALTADQRRLSDRMVRYWSGFARNGHPNNPGMPWWPRFHRTSEPVLSLNTGAGGIRPVDFDREHRCQFWREVGQD</sequence>
<dbReference type="EMBL" id="FMZE01000013">
    <property type="protein sequence ID" value="SDD83989.1"/>
    <property type="molecule type" value="Genomic_DNA"/>
</dbReference>
<keyword evidence="2 3" id="KW-0378">Hydrolase</keyword>
<dbReference type="InterPro" id="IPR029058">
    <property type="entry name" value="AB_hydrolase_fold"/>
</dbReference>
<evidence type="ECO:0000313" key="5">
    <source>
        <dbReference type="EMBL" id="SDD83989.1"/>
    </source>
</evidence>
<organism evidence="5 6">
    <name type="scientific">Prauserella marina</name>
    <dbReference type="NCBI Taxonomy" id="530584"/>
    <lineage>
        <taxon>Bacteria</taxon>
        <taxon>Bacillati</taxon>
        <taxon>Actinomycetota</taxon>
        <taxon>Actinomycetes</taxon>
        <taxon>Pseudonocardiales</taxon>
        <taxon>Pseudonocardiaceae</taxon>
        <taxon>Prauserella</taxon>
    </lineage>
</organism>
<reference evidence="5 6" key="1">
    <citation type="submission" date="2016-10" db="EMBL/GenBank/DDBJ databases">
        <authorList>
            <person name="de Groot N.N."/>
        </authorList>
    </citation>
    <scope>NUCLEOTIDE SEQUENCE [LARGE SCALE GENOMIC DNA]</scope>
    <source>
        <strain evidence="5 6">CGMCC 4.5506</strain>
    </source>
</reference>
<feature type="compositionally biased region" description="Polar residues" evidence="4">
    <location>
        <begin position="82"/>
        <end position="91"/>
    </location>
</feature>
<dbReference type="InterPro" id="IPR019826">
    <property type="entry name" value="Carboxylesterase_B_AS"/>
</dbReference>